<dbReference type="GO" id="GO:0003677">
    <property type="term" value="F:DNA binding"/>
    <property type="evidence" value="ECO:0007669"/>
    <property type="project" value="InterPro"/>
</dbReference>
<dbReference type="PRINTS" id="PR00621">
    <property type="entry name" value="HISTONEH2B"/>
</dbReference>
<sequence length="132" mass="14499">MPEPSKPMPTPKKIPMKAVTKAQKDSNKGKCSPKENYSVCMCPVLKQVHPDTGISSKAVGLMNSFVNIFKCIPGQAPCLVPYNQHLAMASQEIQKTMHLLVPRELAKHTMSEGTKAVTESVHQLQVRVPPHS</sequence>
<dbReference type="GO" id="GO:0046982">
    <property type="term" value="F:protein heterodimerization activity"/>
    <property type="evidence" value="ECO:0007669"/>
    <property type="project" value="InterPro"/>
</dbReference>
<dbReference type="InterPro" id="IPR009072">
    <property type="entry name" value="Histone-fold"/>
</dbReference>
<dbReference type="InterPro" id="IPR000558">
    <property type="entry name" value="Histone_H2B"/>
</dbReference>
<gene>
    <name evidence="3" type="ORF">U0070_020932</name>
</gene>
<comment type="caution">
    <text evidence="3">The sequence shown here is derived from an EMBL/GenBank/DDBJ whole genome shotgun (WGS) entry which is preliminary data.</text>
</comment>
<name>A0AAW0II41_MYOGA</name>
<reference evidence="3 4" key="1">
    <citation type="journal article" date="2023" name="bioRxiv">
        <title>Conserved and derived expression patterns and positive selection on dental genes reveal complex evolutionary context of ever-growing rodent molars.</title>
        <authorList>
            <person name="Calamari Z.T."/>
            <person name="Song A."/>
            <person name="Cohen E."/>
            <person name="Akter M."/>
            <person name="Roy R.D."/>
            <person name="Hallikas O."/>
            <person name="Christensen M.M."/>
            <person name="Li P."/>
            <person name="Marangoni P."/>
            <person name="Jernvall J."/>
            <person name="Klein O.D."/>
        </authorList>
    </citation>
    <scope>NUCLEOTIDE SEQUENCE [LARGE SCALE GENOMIC DNA]</scope>
    <source>
        <strain evidence="3">V071</strain>
    </source>
</reference>
<organism evidence="3 4">
    <name type="scientific">Myodes glareolus</name>
    <name type="common">Bank vole</name>
    <name type="synonym">Clethrionomys glareolus</name>
    <dbReference type="NCBI Taxonomy" id="447135"/>
    <lineage>
        <taxon>Eukaryota</taxon>
        <taxon>Metazoa</taxon>
        <taxon>Chordata</taxon>
        <taxon>Craniata</taxon>
        <taxon>Vertebrata</taxon>
        <taxon>Euteleostomi</taxon>
        <taxon>Mammalia</taxon>
        <taxon>Eutheria</taxon>
        <taxon>Euarchontoglires</taxon>
        <taxon>Glires</taxon>
        <taxon>Rodentia</taxon>
        <taxon>Myomorpha</taxon>
        <taxon>Muroidea</taxon>
        <taxon>Cricetidae</taxon>
        <taxon>Arvicolinae</taxon>
        <taxon>Myodes</taxon>
    </lineage>
</organism>
<comment type="similarity">
    <text evidence="1">Belongs to the histone H2B family.</text>
</comment>
<dbReference type="SUPFAM" id="SSF47113">
    <property type="entry name" value="Histone-fold"/>
    <property type="match status" value="1"/>
</dbReference>
<accession>A0AAW0II41</accession>
<feature type="region of interest" description="Disordered" evidence="2">
    <location>
        <begin position="1"/>
        <end position="34"/>
    </location>
</feature>
<evidence type="ECO:0000256" key="2">
    <source>
        <dbReference type="SAM" id="MobiDB-lite"/>
    </source>
</evidence>
<evidence type="ECO:0000313" key="3">
    <source>
        <dbReference type="EMBL" id="KAK7814073.1"/>
    </source>
</evidence>
<dbReference type="AlphaFoldDB" id="A0AAW0II41"/>
<dbReference type="PANTHER" id="PTHR23428">
    <property type="entry name" value="HISTONE H2B"/>
    <property type="match status" value="1"/>
</dbReference>
<evidence type="ECO:0000313" key="4">
    <source>
        <dbReference type="Proteomes" id="UP001488838"/>
    </source>
</evidence>
<keyword evidence="4" id="KW-1185">Reference proteome</keyword>
<dbReference type="Proteomes" id="UP001488838">
    <property type="component" value="Unassembled WGS sequence"/>
</dbReference>
<dbReference type="CDD" id="cd22910">
    <property type="entry name" value="HFD_H2B"/>
    <property type="match status" value="1"/>
</dbReference>
<dbReference type="SMART" id="SM00427">
    <property type="entry name" value="H2B"/>
    <property type="match status" value="1"/>
</dbReference>
<feature type="compositionally biased region" description="Pro residues" evidence="2">
    <location>
        <begin position="1"/>
        <end position="12"/>
    </location>
</feature>
<protein>
    <submittedName>
        <fullName evidence="3">Uncharacterized protein</fullName>
    </submittedName>
</protein>
<dbReference type="Gene3D" id="1.10.20.10">
    <property type="entry name" value="Histone, subunit A"/>
    <property type="match status" value="1"/>
</dbReference>
<proteinExistence type="inferred from homology"/>
<dbReference type="EMBL" id="JBBHLL010000126">
    <property type="protein sequence ID" value="KAK7814073.1"/>
    <property type="molecule type" value="Genomic_DNA"/>
</dbReference>
<dbReference type="GO" id="GO:0000786">
    <property type="term" value="C:nucleosome"/>
    <property type="evidence" value="ECO:0007669"/>
    <property type="project" value="InterPro"/>
</dbReference>
<dbReference type="GO" id="GO:0030527">
    <property type="term" value="F:structural constituent of chromatin"/>
    <property type="evidence" value="ECO:0007669"/>
    <property type="project" value="InterPro"/>
</dbReference>
<evidence type="ECO:0000256" key="1">
    <source>
        <dbReference type="ARBA" id="ARBA00006846"/>
    </source>
</evidence>